<dbReference type="GO" id="GO:0005975">
    <property type="term" value="P:carbohydrate metabolic process"/>
    <property type="evidence" value="ECO:0007669"/>
    <property type="project" value="InterPro"/>
</dbReference>
<feature type="binding site" evidence="3">
    <location>
        <position position="290"/>
    </location>
    <ligand>
        <name>Zn(2+)</name>
        <dbReference type="ChEBI" id="CHEBI:29105"/>
    </ligand>
</feature>
<dbReference type="PRINTS" id="PR01950">
    <property type="entry name" value="LANCSUPER"/>
</dbReference>
<keyword evidence="4" id="KW-0472">Membrane</keyword>
<dbReference type="EMBL" id="JBBCAQ010000036">
    <property type="protein sequence ID" value="KAK7576353.1"/>
    <property type="molecule type" value="Genomic_DNA"/>
</dbReference>
<proteinExistence type="inferred from homology"/>
<feature type="transmembrane region" description="Helical" evidence="4">
    <location>
        <begin position="104"/>
        <end position="125"/>
    </location>
</feature>
<dbReference type="Gene3D" id="1.50.10.10">
    <property type="match status" value="1"/>
</dbReference>
<dbReference type="GO" id="GO:0046872">
    <property type="term" value="F:metal ion binding"/>
    <property type="evidence" value="ECO:0007669"/>
    <property type="project" value="UniProtKB-KW"/>
</dbReference>
<dbReference type="InterPro" id="IPR020464">
    <property type="entry name" value="LanC-like_prot_euk"/>
</dbReference>
<accession>A0AAN9TBH5</accession>
<dbReference type="CDD" id="cd04794">
    <property type="entry name" value="euk_LANCL"/>
    <property type="match status" value="1"/>
</dbReference>
<comment type="similarity">
    <text evidence="1">Belongs to the LanC-like protein family.</text>
</comment>
<dbReference type="SUPFAM" id="SSF158745">
    <property type="entry name" value="LanC-like"/>
    <property type="match status" value="1"/>
</dbReference>
<dbReference type="PANTHER" id="PTHR12736">
    <property type="entry name" value="LANC-LIKE PROTEIN"/>
    <property type="match status" value="1"/>
</dbReference>
<dbReference type="InterPro" id="IPR007822">
    <property type="entry name" value="LANC-like"/>
</dbReference>
<evidence type="ECO:0000256" key="1">
    <source>
        <dbReference type="ARBA" id="ARBA00007179"/>
    </source>
</evidence>
<feature type="binding site" evidence="3">
    <location>
        <position position="336"/>
    </location>
    <ligand>
        <name>Zn(2+)</name>
        <dbReference type="ChEBI" id="CHEBI:29105"/>
    </ligand>
</feature>
<dbReference type="FunFam" id="1.50.10.10:FF:000012">
    <property type="entry name" value="LanC-like protein 3"/>
    <property type="match status" value="1"/>
</dbReference>
<gene>
    <name evidence="5" type="ORF">V9T40_012639</name>
</gene>
<keyword evidence="3" id="KW-0479">Metal-binding</keyword>
<reference evidence="5 6" key="1">
    <citation type="submission" date="2024-03" db="EMBL/GenBank/DDBJ databases">
        <title>Adaptation during the transition from Ophiocordyceps entomopathogen to insect associate is accompanied by gene loss and intensified selection.</title>
        <authorList>
            <person name="Ward C.M."/>
            <person name="Onetto C.A."/>
            <person name="Borneman A.R."/>
        </authorList>
    </citation>
    <scope>NUCLEOTIDE SEQUENCE [LARGE SCALE GENOMIC DNA]</scope>
    <source>
        <strain evidence="5">AWRI1</strain>
        <tissue evidence="5">Single Adult Female</tissue>
    </source>
</reference>
<name>A0AAN9TBH5_9HEMI</name>
<dbReference type="Proteomes" id="UP001367676">
    <property type="component" value="Unassembled WGS sequence"/>
</dbReference>
<dbReference type="SMART" id="SM01260">
    <property type="entry name" value="LANC_like"/>
    <property type="match status" value="1"/>
</dbReference>
<feature type="binding site" evidence="3">
    <location>
        <position position="337"/>
    </location>
    <ligand>
        <name>Zn(2+)</name>
        <dbReference type="ChEBI" id="CHEBI:29105"/>
    </ligand>
</feature>
<dbReference type="InterPro" id="IPR012341">
    <property type="entry name" value="6hp_glycosidase-like_sf"/>
</dbReference>
<keyword evidence="3" id="KW-0862">Zinc</keyword>
<evidence type="ECO:0000256" key="4">
    <source>
        <dbReference type="SAM" id="Phobius"/>
    </source>
</evidence>
<keyword evidence="4" id="KW-0812">Transmembrane</keyword>
<keyword evidence="4" id="KW-1133">Transmembrane helix</keyword>
<evidence type="ECO:0000313" key="6">
    <source>
        <dbReference type="Proteomes" id="UP001367676"/>
    </source>
</evidence>
<evidence type="ECO:0000256" key="2">
    <source>
        <dbReference type="ARBA" id="ARBA00069999"/>
    </source>
</evidence>
<dbReference type="AlphaFoldDB" id="A0AAN9TBH5"/>
<organism evidence="5 6">
    <name type="scientific">Parthenolecanium corni</name>
    <dbReference type="NCBI Taxonomy" id="536013"/>
    <lineage>
        <taxon>Eukaryota</taxon>
        <taxon>Metazoa</taxon>
        <taxon>Ecdysozoa</taxon>
        <taxon>Arthropoda</taxon>
        <taxon>Hexapoda</taxon>
        <taxon>Insecta</taxon>
        <taxon>Pterygota</taxon>
        <taxon>Neoptera</taxon>
        <taxon>Paraneoptera</taxon>
        <taxon>Hemiptera</taxon>
        <taxon>Sternorrhyncha</taxon>
        <taxon>Coccoidea</taxon>
        <taxon>Coccidae</taxon>
        <taxon>Parthenolecanium</taxon>
    </lineage>
</organism>
<comment type="caution">
    <text evidence="5">The sequence shown here is derived from an EMBL/GenBank/DDBJ whole genome shotgun (WGS) entry which is preliminary data.</text>
</comment>
<evidence type="ECO:0000313" key="5">
    <source>
        <dbReference type="EMBL" id="KAK7576353.1"/>
    </source>
</evidence>
<dbReference type="GO" id="GO:0005886">
    <property type="term" value="C:plasma membrane"/>
    <property type="evidence" value="ECO:0007669"/>
    <property type="project" value="TreeGrafter"/>
</dbReference>
<evidence type="ECO:0000256" key="3">
    <source>
        <dbReference type="PIRSR" id="PIRSR607822-1"/>
    </source>
</evidence>
<dbReference type="GO" id="GO:0031179">
    <property type="term" value="P:peptide modification"/>
    <property type="evidence" value="ECO:0007669"/>
    <property type="project" value="InterPro"/>
</dbReference>
<keyword evidence="6" id="KW-1185">Reference proteome</keyword>
<dbReference type="Pfam" id="PF05147">
    <property type="entry name" value="LANC_like"/>
    <property type="match status" value="1"/>
</dbReference>
<dbReference type="PRINTS" id="PR01951">
    <property type="entry name" value="LANCEUKARYTE"/>
</dbReference>
<dbReference type="PANTHER" id="PTHR12736:SF7">
    <property type="entry name" value="LANC-LIKE PROTEIN 3"/>
    <property type="match status" value="1"/>
</dbReference>
<protein>
    <recommendedName>
        <fullName evidence="2">LanC-like protein 3 homolog</fullName>
    </recommendedName>
</protein>
<sequence length="415" mass="46955">MPKRYFVNKLLSATETNIPLDWNYWRAVLAEYSQLIEDRVPPVPKFADGGLYVGTPGIAYLFYRLMKSPFTASHKDDFISKGIKYITSSQSFVESQRARNATDFIGFILGPAGFQAIAAAFYTVAGDSTKADEHLNHFVNLHTYCSPLYPVSFGGNELFVGRAGYLAGVLWLQKELQKPILPVDKINEICHFIVQDGRKYASVHRSPMPLMYSYYDTEYIGAAHGISAILFVLLCCEDYLSKSPDAERDIKKCVDFILSLQTENGNFPCALDEVDHRRRRDEEDQLVHWCHGAPGVVYMMAKASLRWKDEKYLESCIKCGDVIWEKGLLKKGPGLCHGVAGNGYVFLLLYRLTADEKYLFRANTFAQFMTTPEFKRGARTPDCPYSLYEGLAGTVCYILDLFDPKTAAFPFMDVF</sequence>